<evidence type="ECO:0000313" key="6">
    <source>
        <dbReference type="EMBL" id="MFC5729839.1"/>
    </source>
</evidence>
<feature type="transmembrane region" description="Helical" evidence="5">
    <location>
        <begin position="119"/>
        <end position="136"/>
    </location>
</feature>
<feature type="transmembrane region" description="Helical" evidence="5">
    <location>
        <begin position="90"/>
        <end position="113"/>
    </location>
</feature>
<comment type="subcellular location">
    <subcellularLocation>
        <location evidence="1">Membrane</location>
        <topology evidence="1">Multi-pass membrane protein</topology>
    </subcellularLocation>
</comment>
<feature type="transmembrane region" description="Helical" evidence="5">
    <location>
        <begin position="47"/>
        <end position="70"/>
    </location>
</feature>
<evidence type="ECO:0000256" key="4">
    <source>
        <dbReference type="ARBA" id="ARBA00023136"/>
    </source>
</evidence>
<keyword evidence="7" id="KW-1185">Reference proteome</keyword>
<keyword evidence="3 5" id="KW-1133">Transmembrane helix</keyword>
<protein>
    <submittedName>
        <fullName evidence="6">UbiA family prenyltransferase</fullName>
    </submittedName>
</protein>
<evidence type="ECO:0000313" key="7">
    <source>
        <dbReference type="Proteomes" id="UP001596072"/>
    </source>
</evidence>
<feature type="transmembrane region" description="Helical" evidence="5">
    <location>
        <begin position="261"/>
        <end position="279"/>
    </location>
</feature>
<reference evidence="7" key="1">
    <citation type="journal article" date="2019" name="Int. J. Syst. Evol. Microbiol.">
        <title>The Global Catalogue of Microorganisms (GCM) 10K type strain sequencing project: providing services to taxonomists for standard genome sequencing and annotation.</title>
        <authorList>
            <consortium name="The Broad Institute Genomics Platform"/>
            <consortium name="The Broad Institute Genome Sequencing Center for Infectious Disease"/>
            <person name="Wu L."/>
            <person name="Ma J."/>
        </authorList>
    </citation>
    <scope>NUCLEOTIDE SEQUENCE [LARGE SCALE GENOMIC DNA]</scope>
    <source>
        <strain evidence="7">YIM 94188</strain>
    </source>
</reference>
<evidence type="ECO:0000256" key="2">
    <source>
        <dbReference type="ARBA" id="ARBA00022692"/>
    </source>
</evidence>
<dbReference type="Proteomes" id="UP001596072">
    <property type="component" value="Unassembled WGS sequence"/>
</dbReference>
<accession>A0ABW0ZFR2</accession>
<feature type="transmembrane region" description="Helical" evidence="5">
    <location>
        <begin position="237"/>
        <end position="254"/>
    </location>
</feature>
<comment type="caution">
    <text evidence="6">The sequence shown here is derived from an EMBL/GenBank/DDBJ whole genome shotgun (WGS) entry which is preliminary data.</text>
</comment>
<dbReference type="InterPro" id="IPR044878">
    <property type="entry name" value="UbiA_sf"/>
</dbReference>
<evidence type="ECO:0000256" key="1">
    <source>
        <dbReference type="ARBA" id="ARBA00004141"/>
    </source>
</evidence>
<evidence type="ECO:0000256" key="3">
    <source>
        <dbReference type="ARBA" id="ARBA00022989"/>
    </source>
</evidence>
<feature type="transmembrane region" description="Helical" evidence="5">
    <location>
        <begin position="213"/>
        <end position="231"/>
    </location>
</feature>
<feature type="transmembrane region" description="Helical" evidence="5">
    <location>
        <begin position="20"/>
        <end position="41"/>
    </location>
</feature>
<sequence>MTVPTRAEATRRSAVLLPLLRAAHFGPTVAVTTIVALLAVALDLSAYRGLVVTAAVFTGQLTIGWGNDLLDADRDRAVGRKDKPLANRELSPAVVLRCLVVAAVACVVLSFLAGWRSGATHLGLGVALGHLYNLYFKATSWSWLPYAVAFGSLPAVVSLAGSPPEWPPAWMIGTAATLGVAAHFLNTLPDFDDDAATGVHGLPHRIGAGGSRLLATGLLVAATAVAVLGPAGAPATWAWGALAVVVALAALALFGRGRAPFYAAVAIALVDVALLAVVAG</sequence>
<dbReference type="Gene3D" id="1.10.357.140">
    <property type="entry name" value="UbiA prenyltransferase"/>
    <property type="match status" value="1"/>
</dbReference>
<organism evidence="6 7">
    <name type="scientific">Nocardioides vastitatis</name>
    <dbReference type="NCBI Taxonomy" id="2568655"/>
    <lineage>
        <taxon>Bacteria</taxon>
        <taxon>Bacillati</taxon>
        <taxon>Actinomycetota</taxon>
        <taxon>Actinomycetes</taxon>
        <taxon>Propionibacteriales</taxon>
        <taxon>Nocardioidaceae</taxon>
        <taxon>Nocardioides</taxon>
    </lineage>
</organism>
<name>A0ABW0ZFR2_9ACTN</name>
<dbReference type="EMBL" id="JBHSNS010000006">
    <property type="protein sequence ID" value="MFC5729839.1"/>
    <property type="molecule type" value="Genomic_DNA"/>
</dbReference>
<dbReference type="InterPro" id="IPR000537">
    <property type="entry name" value="UbiA_prenyltransferase"/>
</dbReference>
<gene>
    <name evidence="6" type="ORF">ACFPQB_13005</name>
</gene>
<dbReference type="Pfam" id="PF01040">
    <property type="entry name" value="UbiA"/>
    <property type="match status" value="1"/>
</dbReference>
<dbReference type="RefSeq" id="WP_206056198.1">
    <property type="nucleotide sequence ID" value="NZ_JBHSNS010000006.1"/>
</dbReference>
<keyword evidence="4 5" id="KW-0472">Membrane</keyword>
<evidence type="ECO:0000256" key="5">
    <source>
        <dbReference type="SAM" id="Phobius"/>
    </source>
</evidence>
<feature type="transmembrane region" description="Helical" evidence="5">
    <location>
        <begin position="168"/>
        <end position="185"/>
    </location>
</feature>
<keyword evidence="2 5" id="KW-0812">Transmembrane</keyword>
<proteinExistence type="predicted"/>